<dbReference type="OrthoDB" id="9762009at2"/>
<accession>A0A0B5BIK3</accession>
<dbReference type="EMBL" id="CP009788">
    <property type="protein sequence ID" value="AJE04325.1"/>
    <property type="molecule type" value="Genomic_DNA"/>
</dbReference>
<keyword evidence="3" id="KW-1185">Reference proteome</keyword>
<feature type="domain" description="PLD phosphodiesterase" evidence="1">
    <location>
        <begin position="132"/>
        <end position="159"/>
    </location>
</feature>
<dbReference type="Gene3D" id="3.30.870.10">
    <property type="entry name" value="Endonuclease Chain A"/>
    <property type="match status" value="2"/>
</dbReference>
<reference evidence="2 3" key="1">
    <citation type="journal article" date="2015" name="Genome Announc.">
        <title>Complete Genome of Geobacter pickeringii G13T, a Metal-Reducing Isolate from Sedimentary Kaolin Deposits.</title>
        <authorList>
            <person name="Badalamenti J.P."/>
            <person name="Bond D.R."/>
        </authorList>
    </citation>
    <scope>NUCLEOTIDE SEQUENCE [LARGE SCALE GENOMIC DNA]</scope>
    <source>
        <strain evidence="2 3">G13</strain>
    </source>
</reference>
<dbReference type="Pfam" id="PF13091">
    <property type="entry name" value="PLDc_2"/>
    <property type="match status" value="2"/>
</dbReference>
<dbReference type="InterPro" id="IPR025202">
    <property type="entry name" value="PLD-like_dom"/>
</dbReference>
<dbReference type="KEGG" id="gpi:GPICK_14070"/>
<sequence>MSVIHRKNIRAAGRAPRFLRFFRRSGEVAHSRGNRVELYRSGGEFFPALLAACAEARHHIHAEFYIVRDDATGAAFAEALLAAAARGVDVSLIYDYIGSFETPATYFRRLERGGVRCLAFNPPPFRRGLAWFDKRDHRKMALVDGETAFICGANIGDEYSGFGRVVERWRDVGVRIDGPAVAALVKLFREFWQEEGGRAPLCWLAEEIPVAGMGDAEVMVVAGGPHRSRSFIRNAFLAAMAGAAESIRIMNPYFVPGPRVVRSLLRAVRRGVRVQLVLPAKNDVPLVGLVSRSYYAPLLRAGIEIHERQGPVLHAKVMLIDDGWGVVGSANLDNRSFHRNYEVNAIVVSHDFGRQVAEMFAADLAGSRPVVLEEHERRGWHVRLLERLCGTVSWFL</sequence>
<dbReference type="InterPro" id="IPR001736">
    <property type="entry name" value="PLipase_D/transphosphatidylase"/>
</dbReference>
<organism evidence="2 3">
    <name type="scientific">Geobacter pickeringii</name>
    <dbReference type="NCBI Taxonomy" id="345632"/>
    <lineage>
        <taxon>Bacteria</taxon>
        <taxon>Pseudomonadati</taxon>
        <taxon>Thermodesulfobacteriota</taxon>
        <taxon>Desulfuromonadia</taxon>
        <taxon>Geobacterales</taxon>
        <taxon>Geobacteraceae</taxon>
        <taxon>Geobacter</taxon>
    </lineage>
</organism>
<feature type="domain" description="PLD phosphodiesterase" evidence="1">
    <location>
        <begin position="309"/>
        <end position="336"/>
    </location>
</feature>
<dbReference type="PANTHER" id="PTHR21248:SF22">
    <property type="entry name" value="PHOSPHOLIPASE D"/>
    <property type="match status" value="1"/>
</dbReference>
<proteinExistence type="predicted"/>
<dbReference type="PANTHER" id="PTHR21248">
    <property type="entry name" value="CARDIOLIPIN SYNTHASE"/>
    <property type="match status" value="1"/>
</dbReference>
<dbReference type="SUPFAM" id="SSF56024">
    <property type="entry name" value="Phospholipase D/nuclease"/>
    <property type="match status" value="2"/>
</dbReference>
<dbReference type="GO" id="GO:0008808">
    <property type="term" value="F:cardiolipin synthase activity"/>
    <property type="evidence" value="ECO:0007669"/>
    <property type="project" value="TreeGrafter"/>
</dbReference>
<dbReference type="Proteomes" id="UP000057609">
    <property type="component" value="Chromosome"/>
</dbReference>
<gene>
    <name evidence="2" type="ORF">GPICK_14070</name>
</gene>
<dbReference type="PROSITE" id="PS50035">
    <property type="entry name" value="PLD"/>
    <property type="match status" value="2"/>
</dbReference>
<dbReference type="CDD" id="cd09159">
    <property type="entry name" value="PLDc_ybhO_like_2"/>
    <property type="match status" value="1"/>
</dbReference>
<evidence type="ECO:0000259" key="1">
    <source>
        <dbReference type="PROSITE" id="PS50035"/>
    </source>
</evidence>
<dbReference type="STRING" id="345632.GPICK_14070"/>
<dbReference type="SMART" id="SM00155">
    <property type="entry name" value="PLDc"/>
    <property type="match status" value="2"/>
</dbReference>
<protein>
    <submittedName>
        <fullName evidence="2">Cardiolipin synthase</fullName>
    </submittedName>
</protein>
<dbReference type="AlphaFoldDB" id="A0A0B5BIK3"/>
<dbReference type="GO" id="GO:0032049">
    <property type="term" value="P:cardiolipin biosynthetic process"/>
    <property type="evidence" value="ECO:0007669"/>
    <property type="project" value="UniProtKB-ARBA"/>
</dbReference>
<evidence type="ECO:0000313" key="3">
    <source>
        <dbReference type="Proteomes" id="UP000057609"/>
    </source>
</evidence>
<name>A0A0B5BIK3_9BACT</name>
<dbReference type="GO" id="GO:0016020">
    <property type="term" value="C:membrane"/>
    <property type="evidence" value="ECO:0007669"/>
    <property type="project" value="TreeGrafter"/>
</dbReference>
<evidence type="ECO:0000313" key="2">
    <source>
        <dbReference type="EMBL" id="AJE04325.1"/>
    </source>
</evidence>
<dbReference type="CDD" id="cd09110">
    <property type="entry name" value="PLDc_CLS_1"/>
    <property type="match status" value="1"/>
</dbReference>
<dbReference type="RefSeq" id="WP_039744210.1">
    <property type="nucleotide sequence ID" value="NZ_CP009788.1"/>
</dbReference>
<dbReference type="HOGENOM" id="CLU_038053_0_2_7"/>